<keyword evidence="2" id="KW-1185">Reference proteome</keyword>
<evidence type="ECO:0000313" key="2">
    <source>
        <dbReference type="Proteomes" id="UP000293583"/>
    </source>
</evidence>
<organism evidence="1 2">
    <name type="scientific">Aquirufa antheringensis</name>
    <dbReference type="NCBI Taxonomy" id="2516559"/>
    <lineage>
        <taxon>Bacteria</taxon>
        <taxon>Pseudomonadati</taxon>
        <taxon>Bacteroidota</taxon>
        <taxon>Cytophagia</taxon>
        <taxon>Cytophagales</taxon>
        <taxon>Flectobacillaceae</taxon>
        <taxon>Aquirufa</taxon>
    </lineage>
</organism>
<dbReference type="Proteomes" id="UP000293583">
    <property type="component" value="Unassembled WGS sequence"/>
</dbReference>
<gene>
    <name evidence="1" type="ORF">EWU20_01495</name>
</gene>
<proteinExistence type="predicted"/>
<accession>A0A4Q9BGV8</accession>
<sequence length="84" mass="9642">MKSIRLKYCTDNGCTFRFVNRSNLHSVEVVEKKGAVFITLSLKTGESVSLLSGAETLDVFNQRWSRFEASEEIFFDLAEFEVIR</sequence>
<dbReference type="AlphaFoldDB" id="A0A4Q9BGV8"/>
<protein>
    <submittedName>
        <fullName evidence="1">Uncharacterized protein</fullName>
    </submittedName>
</protein>
<evidence type="ECO:0000313" key="1">
    <source>
        <dbReference type="EMBL" id="TBH75276.1"/>
    </source>
</evidence>
<name>A0A4Q9BGV8_9BACT</name>
<dbReference type="RefSeq" id="WP_130922452.1">
    <property type="nucleotide sequence ID" value="NZ_JAANOM010000002.1"/>
</dbReference>
<reference evidence="1 2" key="1">
    <citation type="submission" date="2019-02" db="EMBL/GenBank/DDBJ databases">
        <title>Genome of a new Bacteroidetes strain.</title>
        <authorList>
            <person name="Pitt A."/>
        </authorList>
    </citation>
    <scope>NUCLEOTIDE SEQUENCE [LARGE SCALE GENOMIC DNA]</scope>
    <source>
        <strain evidence="1 2">103A-SOEBACH</strain>
    </source>
</reference>
<dbReference type="EMBL" id="SEWY01000001">
    <property type="protein sequence ID" value="TBH75276.1"/>
    <property type="molecule type" value="Genomic_DNA"/>
</dbReference>
<comment type="caution">
    <text evidence="1">The sequence shown here is derived from an EMBL/GenBank/DDBJ whole genome shotgun (WGS) entry which is preliminary data.</text>
</comment>